<feature type="transmembrane region" description="Helical" evidence="7">
    <location>
        <begin position="116"/>
        <end position="140"/>
    </location>
</feature>
<keyword evidence="3" id="KW-1003">Cell membrane</keyword>
<evidence type="ECO:0000256" key="1">
    <source>
        <dbReference type="ARBA" id="ARBA00004651"/>
    </source>
</evidence>
<accession>A0ABY9RQR4</accession>
<evidence type="ECO:0000256" key="5">
    <source>
        <dbReference type="ARBA" id="ARBA00022989"/>
    </source>
</evidence>
<dbReference type="PANTHER" id="PTHR43141">
    <property type="entry name" value="CYTOCHROME BD2 SUBUNIT II"/>
    <property type="match status" value="1"/>
</dbReference>
<feature type="transmembrane region" description="Helical" evidence="7">
    <location>
        <begin position="193"/>
        <end position="214"/>
    </location>
</feature>
<feature type="transmembrane region" description="Helical" evidence="7">
    <location>
        <begin position="160"/>
        <end position="181"/>
    </location>
</feature>
<proteinExistence type="inferred from homology"/>
<feature type="transmembrane region" description="Helical" evidence="7">
    <location>
        <begin position="253"/>
        <end position="274"/>
    </location>
</feature>
<gene>
    <name evidence="8" type="ORF">RGF97_06310</name>
</gene>
<keyword evidence="6 7" id="KW-0472">Membrane</keyword>
<evidence type="ECO:0000256" key="4">
    <source>
        <dbReference type="ARBA" id="ARBA00022692"/>
    </source>
</evidence>
<comment type="similarity">
    <text evidence="2">Belongs to the cytochrome ubiquinol oxidase subunit 2 family.</text>
</comment>
<organism evidence="8 9">
    <name type="scientific">Streptomyces roseicoloratus</name>
    <dbReference type="NCBI Taxonomy" id="2508722"/>
    <lineage>
        <taxon>Bacteria</taxon>
        <taxon>Bacillati</taxon>
        <taxon>Actinomycetota</taxon>
        <taxon>Actinomycetes</taxon>
        <taxon>Kitasatosporales</taxon>
        <taxon>Streptomycetaceae</taxon>
        <taxon>Streptomyces</taxon>
    </lineage>
</organism>
<keyword evidence="9" id="KW-1185">Reference proteome</keyword>
<feature type="transmembrane region" description="Helical" evidence="7">
    <location>
        <begin position="226"/>
        <end position="246"/>
    </location>
</feature>
<evidence type="ECO:0000256" key="3">
    <source>
        <dbReference type="ARBA" id="ARBA00022475"/>
    </source>
</evidence>
<keyword evidence="5 7" id="KW-1133">Transmembrane helix</keyword>
<dbReference type="InterPro" id="IPR003317">
    <property type="entry name" value="Cyt-d_oxidase_su2"/>
</dbReference>
<reference evidence="8 9" key="1">
    <citation type="submission" date="2023-09" db="EMBL/GenBank/DDBJ databases">
        <title>Complete genome of Streptomyces roseicoloratus T14.</title>
        <authorList>
            <person name="Bashizi T."/>
            <person name="Kim M.-J."/>
            <person name="Lee G."/>
            <person name="Tagele S.B."/>
            <person name="Shin J.-H."/>
        </authorList>
    </citation>
    <scope>NUCLEOTIDE SEQUENCE [LARGE SCALE GENOMIC DNA]</scope>
    <source>
        <strain evidence="8 9">T14</strain>
    </source>
</reference>
<dbReference type="Pfam" id="PF02322">
    <property type="entry name" value="Cyt_bd_oxida_II"/>
    <property type="match status" value="1"/>
</dbReference>
<feature type="transmembrane region" description="Helical" evidence="7">
    <location>
        <begin position="306"/>
        <end position="325"/>
    </location>
</feature>
<protein>
    <submittedName>
        <fullName evidence="8">Cytochrome d ubiquinol oxidase subunit II</fullName>
    </submittedName>
</protein>
<dbReference type="PANTHER" id="PTHR43141:SF4">
    <property type="entry name" value="CYTOCHROME BD2 SUBUNIT II"/>
    <property type="match status" value="1"/>
</dbReference>
<feature type="transmembrane region" description="Helical" evidence="7">
    <location>
        <begin position="51"/>
        <end position="70"/>
    </location>
</feature>
<name>A0ABY9RQR4_9ACTN</name>
<keyword evidence="4 7" id="KW-0812">Transmembrane</keyword>
<dbReference type="EMBL" id="CP133762">
    <property type="protein sequence ID" value="WMX44542.1"/>
    <property type="molecule type" value="Genomic_DNA"/>
</dbReference>
<evidence type="ECO:0000313" key="8">
    <source>
        <dbReference type="EMBL" id="WMX44542.1"/>
    </source>
</evidence>
<evidence type="ECO:0000256" key="7">
    <source>
        <dbReference type="SAM" id="Phobius"/>
    </source>
</evidence>
<evidence type="ECO:0000256" key="6">
    <source>
        <dbReference type="ARBA" id="ARBA00023136"/>
    </source>
</evidence>
<dbReference type="Proteomes" id="UP001250858">
    <property type="component" value="Chromosome"/>
</dbReference>
<sequence length="337" mass="34435">MWHIVWYTLLGLLLAGDLALDGITLGTGIVGRALARDEAERRTVAAATGPFFLGNEVWLIAAGGIVLGGFPGLESSVISGLYPLVVLAVGALLVREAATQFRRRVPGARWRGFWDGLVLLTCLLLALTWGALGGALLGTLPLRGGHLDIDPSLLLRPVPVLSALTAVAVFALHATVFLAVRAAGPLAERAVSAAGRLAPAAAGLAVLTAAAAVADGNARDGLLSPLPAALLLLAAVAALLLAPRLAAHGRRGLAPLASGFAALAPVLILGAAHYPQALVSGAGPHENLSVAEAAADPSTLGVVGPVVLLVLPVLLAFQAMQWWAFRGRTDDRSPAYF</sequence>
<evidence type="ECO:0000313" key="9">
    <source>
        <dbReference type="Proteomes" id="UP001250858"/>
    </source>
</evidence>
<feature type="transmembrane region" description="Helical" evidence="7">
    <location>
        <begin position="6"/>
        <end position="30"/>
    </location>
</feature>
<comment type="subcellular location">
    <subcellularLocation>
        <location evidence="1">Cell membrane</location>
        <topology evidence="1">Multi-pass membrane protein</topology>
    </subcellularLocation>
</comment>
<feature type="transmembrane region" description="Helical" evidence="7">
    <location>
        <begin position="76"/>
        <end position="95"/>
    </location>
</feature>
<evidence type="ECO:0000256" key="2">
    <source>
        <dbReference type="ARBA" id="ARBA00007543"/>
    </source>
</evidence>
<dbReference type="RefSeq" id="WP_309548070.1">
    <property type="nucleotide sequence ID" value="NZ_CP133762.1"/>
</dbReference>